<feature type="transmembrane region" description="Helical" evidence="7">
    <location>
        <begin position="21"/>
        <end position="40"/>
    </location>
</feature>
<feature type="domain" description="Amino acid permease/ SLC12A" evidence="8">
    <location>
        <begin position="18"/>
        <end position="478"/>
    </location>
</feature>
<evidence type="ECO:0000256" key="5">
    <source>
        <dbReference type="ARBA" id="ARBA00022989"/>
    </source>
</evidence>
<dbReference type="RefSeq" id="XP_013241534.1">
    <property type="nucleotide sequence ID" value="XM_013386080.1"/>
</dbReference>
<dbReference type="GO" id="GO:0016020">
    <property type="term" value="C:membrane"/>
    <property type="evidence" value="ECO:0007669"/>
    <property type="project" value="UniProtKB-SubCell"/>
</dbReference>
<gene>
    <name evidence="9" type="ORF">K437DRAFT_227123</name>
</gene>
<dbReference type="STRING" id="1037660.A0A066VHE9"/>
<feature type="transmembrane region" description="Helical" evidence="7">
    <location>
        <begin position="345"/>
        <end position="364"/>
    </location>
</feature>
<dbReference type="InterPro" id="IPR050524">
    <property type="entry name" value="APC_YAT"/>
</dbReference>
<keyword evidence="4" id="KW-0029">Amino-acid transport</keyword>
<organism evidence="9 10">
    <name type="scientific">Tilletiaria anomala (strain ATCC 24038 / CBS 436.72 / UBC 951)</name>
    <dbReference type="NCBI Taxonomy" id="1037660"/>
    <lineage>
        <taxon>Eukaryota</taxon>
        <taxon>Fungi</taxon>
        <taxon>Dikarya</taxon>
        <taxon>Basidiomycota</taxon>
        <taxon>Ustilaginomycotina</taxon>
        <taxon>Exobasidiomycetes</taxon>
        <taxon>Georgefischeriales</taxon>
        <taxon>Tilletiariaceae</taxon>
        <taxon>Tilletiaria</taxon>
    </lineage>
</organism>
<reference evidence="9 10" key="1">
    <citation type="submission" date="2014-05" db="EMBL/GenBank/DDBJ databases">
        <title>Draft genome sequence of a rare smut relative, Tilletiaria anomala UBC 951.</title>
        <authorList>
            <consortium name="DOE Joint Genome Institute"/>
            <person name="Toome M."/>
            <person name="Kuo A."/>
            <person name="Henrissat B."/>
            <person name="Lipzen A."/>
            <person name="Tritt A."/>
            <person name="Yoshinaga Y."/>
            <person name="Zane M."/>
            <person name="Barry K."/>
            <person name="Grigoriev I.V."/>
            <person name="Spatafora J.W."/>
            <person name="Aimea M.C."/>
        </authorList>
    </citation>
    <scope>NUCLEOTIDE SEQUENCE [LARGE SCALE GENOMIC DNA]</scope>
    <source>
        <strain evidence="9 10">UBC 951</strain>
    </source>
</reference>
<dbReference type="Gene3D" id="1.20.1740.10">
    <property type="entry name" value="Amino acid/polyamine transporter I"/>
    <property type="match status" value="1"/>
</dbReference>
<dbReference type="OMA" id="CISIASW"/>
<feature type="transmembrane region" description="Helical" evidence="7">
    <location>
        <begin position="127"/>
        <end position="147"/>
    </location>
</feature>
<comment type="subcellular location">
    <subcellularLocation>
        <location evidence="1">Membrane</location>
        <topology evidence="1">Multi-pass membrane protein</topology>
    </subcellularLocation>
</comment>
<keyword evidence="6 7" id="KW-0472">Membrane</keyword>
<protein>
    <submittedName>
        <fullName evidence="9">Putative amino acid permease</fullName>
    </submittedName>
</protein>
<feature type="transmembrane region" description="Helical" evidence="7">
    <location>
        <begin position="455"/>
        <end position="474"/>
    </location>
</feature>
<keyword evidence="2" id="KW-0813">Transport</keyword>
<evidence type="ECO:0000256" key="7">
    <source>
        <dbReference type="SAM" id="Phobius"/>
    </source>
</evidence>
<dbReference type="InterPro" id="IPR004840">
    <property type="entry name" value="Amino_acid_permease_CS"/>
</dbReference>
<dbReference type="Proteomes" id="UP000027361">
    <property type="component" value="Unassembled WGS sequence"/>
</dbReference>
<evidence type="ECO:0000256" key="1">
    <source>
        <dbReference type="ARBA" id="ARBA00004141"/>
    </source>
</evidence>
<keyword evidence="3 7" id="KW-0812">Transmembrane</keyword>
<feature type="transmembrane region" description="Helical" evidence="7">
    <location>
        <begin position="202"/>
        <end position="223"/>
    </location>
</feature>
<dbReference type="Pfam" id="PF00324">
    <property type="entry name" value="AA_permease"/>
    <property type="match status" value="1"/>
</dbReference>
<dbReference type="GO" id="GO:0015171">
    <property type="term" value="F:amino acid transmembrane transporter activity"/>
    <property type="evidence" value="ECO:0007669"/>
    <property type="project" value="TreeGrafter"/>
</dbReference>
<proteinExistence type="predicted"/>
<dbReference type="PANTHER" id="PTHR43341:SF1">
    <property type="entry name" value="GENERAL AMINO-ACID PERMEASE GAP1"/>
    <property type="match status" value="1"/>
</dbReference>
<dbReference type="InterPro" id="IPR004841">
    <property type="entry name" value="AA-permease/SLC12A_dom"/>
</dbReference>
<evidence type="ECO:0000256" key="3">
    <source>
        <dbReference type="ARBA" id="ARBA00022692"/>
    </source>
</evidence>
<evidence type="ECO:0000256" key="6">
    <source>
        <dbReference type="ARBA" id="ARBA00023136"/>
    </source>
</evidence>
<evidence type="ECO:0000256" key="2">
    <source>
        <dbReference type="ARBA" id="ARBA00022448"/>
    </source>
</evidence>
<dbReference type="OrthoDB" id="3900342at2759"/>
<sequence>MPTTTDESGLKRNLTQRHMQMIAFGGAIGTGLFVGSGGVYTTGGPGFLVLDYILVGIMLFCVVMSLGELASVLPVSGSFATYSTRFLSPSWGFAMGWNYWMQWYITLPLELVAASIVIRFWDPEQKITPGVWIIIFMIAIVIINLFGVRGYGEFEFGAALIKIMAVIGFIIAGIVISCGGGPSHEYIGAKFWHTEQGAFFNGFQGFCSVFVSASFAFSGTELIGLAAAETANPRKEVPKAAKQIFARILIFYCVSLFIVTLTVDPTDARLTGGSSNYDARQSPFVIAIDRAQIKALPSVINAVILVSVLSVGNSSVYAGSRTLLALAQAGQAPRIFSYIDRHGRPLPAVLLSLAIGFLAFLIYSTSQTDVFNWLLGLSGLSVIFSWASISFCHVRFRAAWKRAGHTLEELPWKSPIGIFGAWYGGLFCILVVILQMIIAVWPIGSEEMTTSARVVVFFQSCLALPVVILFYCIGEALWHDGWIQVEDIDISTGRREPVPVDILRREREEAKATPIYKQVWSLFF</sequence>
<comment type="caution">
    <text evidence="9">The sequence shown here is derived from an EMBL/GenBank/DDBJ whole genome shotgun (WGS) entry which is preliminary data.</text>
</comment>
<accession>A0A066VHE9</accession>
<dbReference type="EMBL" id="JMSN01000086">
    <property type="protein sequence ID" value="KDN40886.1"/>
    <property type="molecule type" value="Genomic_DNA"/>
</dbReference>
<feature type="transmembrane region" description="Helical" evidence="7">
    <location>
        <begin position="103"/>
        <end position="121"/>
    </location>
</feature>
<feature type="transmembrane region" description="Helical" evidence="7">
    <location>
        <begin position="244"/>
        <end position="263"/>
    </location>
</feature>
<dbReference type="HOGENOM" id="CLU_007946_12_0_1"/>
<feature type="transmembrane region" description="Helical" evidence="7">
    <location>
        <begin position="52"/>
        <end position="82"/>
    </location>
</feature>
<dbReference type="InParanoid" id="A0A066VHE9"/>
<dbReference type="AlphaFoldDB" id="A0A066VHE9"/>
<evidence type="ECO:0000256" key="4">
    <source>
        <dbReference type="ARBA" id="ARBA00022970"/>
    </source>
</evidence>
<evidence type="ECO:0000313" key="9">
    <source>
        <dbReference type="EMBL" id="KDN40886.1"/>
    </source>
</evidence>
<evidence type="ECO:0000259" key="8">
    <source>
        <dbReference type="Pfam" id="PF00324"/>
    </source>
</evidence>
<dbReference type="FunCoup" id="A0A066VHE9">
    <property type="interactions" value="250"/>
</dbReference>
<feature type="transmembrane region" description="Helical" evidence="7">
    <location>
        <begin position="416"/>
        <end position="443"/>
    </location>
</feature>
<dbReference type="GeneID" id="25262608"/>
<feature type="transmembrane region" description="Helical" evidence="7">
    <location>
        <begin position="159"/>
        <end position="182"/>
    </location>
</feature>
<dbReference type="PIRSF" id="PIRSF006060">
    <property type="entry name" value="AA_transporter"/>
    <property type="match status" value="1"/>
</dbReference>
<dbReference type="PROSITE" id="PS00218">
    <property type="entry name" value="AMINO_ACID_PERMEASE_1"/>
    <property type="match status" value="1"/>
</dbReference>
<evidence type="ECO:0000313" key="10">
    <source>
        <dbReference type="Proteomes" id="UP000027361"/>
    </source>
</evidence>
<dbReference type="FunFam" id="1.20.1740.10:FF:000017">
    <property type="entry name" value="Amino acid permease"/>
    <property type="match status" value="1"/>
</dbReference>
<keyword evidence="5 7" id="KW-1133">Transmembrane helix</keyword>
<keyword evidence="10" id="KW-1185">Reference proteome</keyword>
<dbReference type="PANTHER" id="PTHR43341">
    <property type="entry name" value="AMINO ACID PERMEASE"/>
    <property type="match status" value="1"/>
</dbReference>
<feature type="transmembrane region" description="Helical" evidence="7">
    <location>
        <begin position="299"/>
        <end position="324"/>
    </location>
</feature>
<feature type="transmembrane region" description="Helical" evidence="7">
    <location>
        <begin position="370"/>
        <end position="396"/>
    </location>
</feature>
<name>A0A066VHE9_TILAU</name>